<evidence type="ECO:0000256" key="2">
    <source>
        <dbReference type="ARBA" id="ARBA00010074"/>
    </source>
</evidence>
<dbReference type="GO" id="GO:0000921">
    <property type="term" value="P:septin ring assembly"/>
    <property type="evidence" value="ECO:0007669"/>
    <property type="project" value="TreeGrafter"/>
</dbReference>
<dbReference type="Gene3D" id="3.30.160.880">
    <property type="entry name" value="Cell division protein ZapA protomer, N-terminal domain"/>
    <property type="match status" value="1"/>
</dbReference>
<dbReference type="EMBL" id="CP041742">
    <property type="protein sequence ID" value="QDQ73670.1"/>
    <property type="molecule type" value="Genomic_DNA"/>
</dbReference>
<name>A0A516V558_9GAMM</name>
<keyword evidence="5 12" id="KW-0132">Cell division</keyword>
<keyword evidence="8" id="KW-0131">Cell cycle</keyword>
<evidence type="ECO:0000256" key="8">
    <source>
        <dbReference type="ARBA" id="ARBA00023306"/>
    </source>
</evidence>
<proteinExistence type="inferred from homology"/>
<gene>
    <name evidence="12" type="ORF">FNZ56_07165</name>
</gene>
<evidence type="ECO:0000313" key="12">
    <source>
        <dbReference type="EMBL" id="QDQ73670.1"/>
    </source>
</evidence>
<dbReference type="PANTHER" id="PTHR34981:SF1">
    <property type="entry name" value="CELL DIVISION PROTEIN ZAPA"/>
    <property type="match status" value="1"/>
</dbReference>
<evidence type="ECO:0000256" key="4">
    <source>
        <dbReference type="ARBA" id="ARBA00022490"/>
    </source>
</evidence>
<dbReference type="GO" id="GO:0005829">
    <property type="term" value="C:cytosol"/>
    <property type="evidence" value="ECO:0007669"/>
    <property type="project" value="TreeGrafter"/>
</dbReference>
<keyword evidence="4" id="KW-0963">Cytoplasm</keyword>
<keyword evidence="7" id="KW-0717">Septation</keyword>
<accession>A0A516V558</accession>
<dbReference type="SUPFAM" id="SSF102829">
    <property type="entry name" value="Cell division protein ZapA-like"/>
    <property type="match status" value="1"/>
</dbReference>
<comment type="subunit">
    <text evidence="10">Homodimer. Interacts with FtsZ.</text>
</comment>
<evidence type="ECO:0000256" key="1">
    <source>
        <dbReference type="ARBA" id="ARBA00004496"/>
    </source>
</evidence>
<dbReference type="RefSeq" id="WP_143879182.1">
    <property type="nucleotide sequence ID" value="NZ_BAABLZ010000001.1"/>
</dbReference>
<dbReference type="GO" id="GO:0030428">
    <property type="term" value="C:cell septum"/>
    <property type="evidence" value="ECO:0007669"/>
    <property type="project" value="TreeGrafter"/>
</dbReference>
<evidence type="ECO:0000256" key="5">
    <source>
        <dbReference type="ARBA" id="ARBA00022618"/>
    </source>
</evidence>
<dbReference type="Proteomes" id="UP000315891">
    <property type="component" value="Chromosome"/>
</dbReference>
<dbReference type="GO" id="GO:0043093">
    <property type="term" value="P:FtsZ-dependent cytokinesis"/>
    <property type="evidence" value="ECO:0007669"/>
    <property type="project" value="TreeGrafter"/>
</dbReference>
<dbReference type="OrthoDB" id="5772359at2"/>
<evidence type="ECO:0000256" key="10">
    <source>
        <dbReference type="ARBA" id="ARBA00026068"/>
    </source>
</evidence>
<dbReference type="Pfam" id="PF05164">
    <property type="entry name" value="ZapA"/>
    <property type="match status" value="1"/>
</dbReference>
<dbReference type="AlphaFoldDB" id="A0A516V558"/>
<organism evidence="12 13">
    <name type="scientific">Pseudoluteimonas lycopersici</name>
    <dbReference type="NCBI Taxonomy" id="1324796"/>
    <lineage>
        <taxon>Bacteria</taxon>
        <taxon>Pseudomonadati</taxon>
        <taxon>Pseudomonadota</taxon>
        <taxon>Gammaproteobacteria</taxon>
        <taxon>Lysobacterales</taxon>
        <taxon>Lysobacteraceae</taxon>
        <taxon>Pseudoluteimonas</taxon>
    </lineage>
</organism>
<sequence>MSESADAVSIRVLDREYTVGVKPEERDSLLAAARLLDQQMREIRGANRMAAIDRVAVLAALNFAHELQLLRDSRKGHDRELAATIGDLQRKLDTLLGS</sequence>
<evidence type="ECO:0000256" key="7">
    <source>
        <dbReference type="ARBA" id="ARBA00023210"/>
    </source>
</evidence>
<evidence type="ECO:0000256" key="3">
    <source>
        <dbReference type="ARBA" id="ARBA00015195"/>
    </source>
</evidence>
<keyword evidence="13" id="KW-1185">Reference proteome</keyword>
<dbReference type="GO" id="GO:0000917">
    <property type="term" value="P:division septum assembly"/>
    <property type="evidence" value="ECO:0007669"/>
    <property type="project" value="UniProtKB-KW"/>
</dbReference>
<evidence type="ECO:0000256" key="9">
    <source>
        <dbReference type="ARBA" id="ARBA00024910"/>
    </source>
</evidence>
<dbReference type="InterPro" id="IPR042233">
    <property type="entry name" value="Cell_div_ZapA_N"/>
</dbReference>
<evidence type="ECO:0000256" key="6">
    <source>
        <dbReference type="ARBA" id="ARBA00023054"/>
    </source>
</evidence>
<dbReference type="InterPro" id="IPR007838">
    <property type="entry name" value="Cell_div_ZapA-like"/>
</dbReference>
<comment type="subcellular location">
    <subcellularLocation>
        <location evidence="1">Cytoplasm</location>
    </subcellularLocation>
</comment>
<reference evidence="12 13" key="1">
    <citation type="submission" date="2019-07" db="EMBL/GenBank/DDBJ databases">
        <title>Lysobacter weifangensis sp. nov., isolated from bensulfuron-methyl contaminated farmland soil.</title>
        <authorList>
            <person name="Zhao H."/>
        </authorList>
    </citation>
    <scope>NUCLEOTIDE SEQUENCE [LARGE SCALE GENOMIC DNA]</scope>
    <source>
        <strain evidence="12 13">CC-Bw-6</strain>
    </source>
</reference>
<dbReference type="InterPro" id="IPR036192">
    <property type="entry name" value="Cell_div_ZapA-like_sf"/>
</dbReference>
<keyword evidence="6" id="KW-0175">Coiled coil</keyword>
<evidence type="ECO:0000256" key="11">
    <source>
        <dbReference type="ARBA" id="ARBA00033158"/>
    </source>
</evidence>
<dbReference type="PANTHER" id="PTHR34981">
    <property type="entry name" value="CELL DIVISION PROTEIN ZAPA"/>
    <property type="match status" value="1"/>
</dbReference>
<comment type="similarity">
    <text evidence="2">Belongs to the ZapA family. Type 1 subfamily.</text>
</comment>
<dbReference type="GO" id="GO:0032153">
    <property type="term" value="C:cell division site"/>
    <property type="evidence" value="ECO:0007669"/>
    <property type="project" value="TreeGrafter"/>
</dbReference>
<protein>
    <recommendedName>
        <fullName evidence="3">Cell division protein ZapA</fullName>
    </recommendedName>
    <alternativeName>
        <fullName evidence="11">Z ring-associated protein ZapA</fullName>
    </alternativeName>
</protein>
<evidence type="ECO:0000313" key="13">
    <source>
        <dbReference type="Proteomes" id="UP000315891"/>
    </source>
</evidence>
<comment type="function">
    <text evidence="9">Activator of cell division through the inhibition of FtsZ GTPase activity, therefore promoting FtsZ assembly into bundles of protofilaments necessary for the formation of the division Z ring. It is recruited early at mid-cell but it is not essential for cell division.</text>
</comment>
<dbReference type="Gene3D" id="1.20.5.50">
    <property type="match status" value="1"/>
</dbReference>